<feature type="compositionally biased region" description="Polar residues" evidence="5">
    <location>
        <begin position="956"/>
        <end position="965"/>
    </location>
</feature>
<dbReference type="Pfam" id="PF00320">
    <property type="entry name" value="GATA"/>
    <property type="match status" value="1"/>
</dbReference>
<feature type="compositionally biased region" description="Polar residues" evidence="5">
    <location>
        <begin position="36"/>
        <end position="45"/>
    </location>
</feature>
<evidence type="ECO:0000313" key="7">
    <source>
        <dbReference type="EMBL" id="WFC98180.1"/>
    </source>
</evidence>
<dbReference type="InterPro" id="IPR000679">
    <property type="entry name" value="Znf_GATA"/>
</dbReference>
<keyword evidence="3" id="KW-0862">Zinc</keyword>
<reference evidence="7 8" key="1">
    <citation type="submission" date="2023-03" db="EMBL/GenBank/DDBJ databases">
        <title>Mating type loci evolution in Malassezia.</title>
        <authorList>
            <person name="Coelho M.A."/>
        </authorList>
    </citation>
    <scope>NUCLEOTIDE SEQUENCE [LARGE SCALE GENOMIC DNA]</scope>
    <source>
        <strain evidence="7 8">CBS 9725</strain>
    </source>
</reference>
<sequence length="965" mass="102057">MTVSSGSTPARDAPESGVPVRSGSDEGAKDTKTEQNLENSSSSVDNGHPHTENPRNDSSNSQDGSSSAACATAGMLPAKTETISENWHPVAARTQPLIGATPGSAAGLARPYVPGIARPNLFSASQTHIPHPSLYRHSTTTPRPYAGPGTLTTPMTSAKANSQSNVASAPNAANTRIAAHSNPAASNRKPKPSSSASRAKSAALTALTGGVIGLPSHDNPPPGFLTAGGGSRKVIPELVVPFPLPAKEPAPGEESKPREKSYRQRSGTEYFDVVPRNLVQGIDPHKPHILLPLGHADVRVGPMIYYGVRFSELRTNAAPSQPRQYMPPRPTPSNGLVQYPASVRPPPGEAGYVKSTQGYIRPTTTSSAVRHVAVGAPQSNGVTVARPMAKDTLDSTAQTSSPVQSPWRSAEESNRSSQSVSNSEPLQSSSTIPIPNQNSTRNPAMEQKGTPRHAASTPESTGLASATSSKPSVVTKHTNAAHRSTSPPQSASSSNTSTNYTQNAQAPPRSSQAAEPSPTSVPAGTSAATPSAPQTARPSPRPLDAGFLARLQQRAEQDKHLQNLLQLARSGNLPEPALPQLNAIIASLMVPPPAQPEKAGPPVIVVEFPENPSINFVLPLWHCAVERRRSTGARRGHSALLSFFLPAIGSKAASGSGTKEAKQAVNGMLTDSSLLHQEEPAETDQPPSTASNEAVVATSGTETTDARENPKEPVETKRANRSKGSASKKSAPSSAPSRGHEIFPATWFLRADSGIDERLWNCLCRVPGCVTTEPGQDPLFLHESDRKRFDTLQKSFSARYKSMPKLQSLPRQIAESLIPQGLEEHVVDRYAMRIQSTASRPQPKRKVATLSHGREGKVGRSEYDPSRASLAHPVTGEPRSKRKRHIATHNSDGTIKSCGACGKTKTPMWRRGPLGPSQLCNACGAKWKAGRLVVPDVPPPPVFEDAPSTEAAQKIAQVQSSEPTA</sequence>
<dbReference type="Gene3D" id="3.30.50.10">
    <property type="entry name" value="Erythroid Transcription Factor GATA-1, subunit A"/>
    <property type="match status" value="1"/>
</dbReference>
<feature type="compositionally biased region" description="Polar residues" evidence="5">
    <location>
        <begin position="685"/>
        <end position="703"/>
    </location>
</feature>
<feature type="compositionally biased region" description="Polar residues" evidence="5">
    <location>
        <begin position="457"/>
        <end position="483"/>
    </location>
</feature>
<feature type="compositionally biased region" description="Basic and acidic residues" evidence="5">
    <location>
        <begin position="704"/>
        <end position="718"/>
    </location>
</feature>
<organism evidence="7 8">
    <name type="scientific">Malassezia yamatoensis</name>
    <dbReference type="NCBI Taxonomy" id="253288"/>
    <lineage>
        <taxon>Eukaryota</taxon>
        <taxon>Fungi</taxon>
        <taxon>Dikarya</taxon>
        <taxon>Basidiomycota</taxon>
        <taxon>Ustilaginomycotina</taxon>
        <taxon>Malasseziomycetes</taxon>
        <taxon>Malasseziales</taxon>
        <taxon>Malasseziaceae</taxon>
        <taxon>Malassezia</taxon>
    </lineage>
</organism>
<dbReference type="PANTHER" id="PTHR47255:SF4">
    <property type="entry name" value="GATA ZINC FINGER DOMAIN-CONTAINING PROTEIN 12"/>
    <property type="match status" value="1"/>
</dbReference>
<feature type="compositionally biased region" description="Polar residues" evidence="5">
    <location>
        <begin position="394"/>
        <end position="407"/>
    </location>
</feature>
<feature type="region of interest" description="Disordered" evidence="5">
    <location>
        <begin position="1"/>
        <end position="88"/>
    </location>
</feature>
<evidence type="ECO:0000256" key="1">
    <source>
        <dbReference type="ARBA" id="ARBA00022723"/>
    </source>
</evidence>
<proteinExistence type="predicted"/>
<feature type="compositionally biased region" description="Basic and acidic residues" evidence="5">
    <location>
        <begin position="23"/>
        <end position="35"/>
    </location>
</feature>
<dbReference type="InterPro" id="IPR013088">
    <property type="entry name" value="Znf_NHR/GATA"/>
</dbReference>
<dbReference type="PANTHER" id="PTHR47255">
    <property type="entry name" value="GATA TRANSCRIPTION FACTOR 22-RELATED"/>
    <property type="match status" value="1"/>
</dbReference>
<dbReference type="AlphaFoldDB" id="A0AAJ5YS25"/>
<dbReference type="SMART" id="SM00401">
    <property type="entry name" value="ZnF_GATA"/>
    <property type="match status" value="1"/>
</dbReference>
<feature type="region of interest" description="Disordered" evidence="5">
    <location>
        <begin position="677"/>
        <end position="739"/>
    </location>
</feature>
<accession>A0AAJ5YS25</accession>
<feature type="compositionally biased region" description="Low complexity" evidence="5">
    <location>
        <begin position="484"/>
        <end position="506"/>
    </location>
</feature>
<feature type="domain" description="GATA-type" evidence="6">
    <location>
        <begin position="896"/>
        <end position="935"/>
    </location>
</feature>
<feature type="region of interest" description="Disordered" evidence="5">
    <location>
        <begin position="834"/>
        <end position="886"/>
    </location>
</feature>
<feature type="compositionally biased region" description="Low complexity" evidence="5">
    <location>
        <begin position="415"/>
        <end position="424"/>
    </location>
</feature>
<protein>
    <recommendedName>
        <fullName evidence="6">GATA-type domain-containing protein</fullName>
    </recommendedName>
</protein>
<feature type="compositionally biased region" description="Basic and acidic residues" evidence="5">
    <location>
        <begin position="253"/>
        <end position="262"/>
    </location>
</feature>
<dbReference type="EMBL" id="CP119943">
    <property type="protein sequence ID" value="WFC98180.1"/>
    <property type="molecule type" value="Genomic_DNA"/>
</dbReference>
<keyword evidence="2 4" id="KW-0863">Zinc-finger</keyword>
<evidence type="ECO:0000256" key="4">
    <source>
        <dbReference type="PROSITE-ProRule" id="PRU00094"/>
    </source>
</evidence>
<dbReference type="GO" id="GO:0006355">
    <property type="term" value="P:regulation of DNA-templated transcription"/>
    <property type="evidence" value="ECO:0007669"/>
    <property type="project" value="InterPro"/>
</dbReference>
<feature type="region of interest" description="Disordered" evidence="5">
    <location>
        <begin position="243"/>
        <end position="265"/>
    </location>
</feature>
<feature type="compositionally biased region" description="Basic and acidic residues" evidence="5">
    <location>
        <begin position="852"/>
        <end position="865"/>
    </location>
</feature>
<keyword evidence="8" id="KW-1185">Reference proteome</keyword>
<feature type="compositionally biased region" description="Low complexity" evidence="5">
    <location>
        <begin position="56"/>
        <end position="67"/>
    </location>
</feature>
<feature type="region of interest" description="Disordered" evidence="5">
    <location>
        <begin position="938"/>
        <end position="965"/>
    </location>
</feature>
<feature type="compositionally biased region" description="Low complexity" evidence="5">
    <location>
        <begin position="516"/>
        <end position="538"/>
    </location>
</feature>
<dbReference type="PROSITE" id="PS50114">
    <property type="entry name" value="GATA_ZN_FINGER_2"/>
    <property type="match status" value="1"/>
</dbReference>
<feature type="region of interest" description="Disordered" evidence="5">
    <location>
        <begin position="393"/>
        <end position="543"/>
    </location>
</feature>
<feature type="region of interest" description="Disordered" evidence="5">
    <location>
        <begin position="132"/>
        <end position="202"/>
    </location>
</feature>
<evidence type="ECO:0000313" key="8">
    <source>
        <dbReference type="Proteomes" id="UP001219567"/>
    </source>
</evidence>
<gene>
    <name evidence="7" type="ORF">MYAM1_000904</name>
</gene>
<feature type="compositionally biased region" description="Polar residues" evidence="5">
    <location>
        <begin position="150"/>
        <end position="174"/>
    </location>
</feature>
<dbReference type="CDD" id="cd00202">
    <property type="entry name" value="ZnF_GATA"/>
    <property type="match status" value="1"/>
</dbReference>
<feature type="compositionally biased region" description="Polar residues" evidence="5">
    <location>
        <begin position="425"/>
        <end position="442"/>
    </location>
</feature>
<dbReference type="GO" id="GO:0043565">
    <property type="term" value="F:sequence-specific DNA binding"/>
    <property type="evidence" value="ECO:0007669"/>
    <property type="project" value="InterPro"/>
</dbReference>
<name>A0AAJ5YS25_9BASI</name>
<evidence type="ECO:0000256" key="5">
    <source>
        <dbReference type="SAM" id="MobiDB-lite"/>
    </source>
</evidence>
<feature type="compositionally biased region" description="Low complexity" evidence="5">
    <location>
        <begin position="183"/>
        <end position="202"/>
    </location>
</feature>
<feature type="compositionally biased region" description="Low complexity" evidence="5">
    <location>
        <begin position="722"/>
        <end position="737"/>
    </location>
</feature>
<dbReference type="InterPro" id="IPR052138">
    <property type="entry name" value="GATA_ZnFinger_Domain"/>
</dbReference>
<dbReference type="SUPFAM" id="SSF57716">
    <property type="entry name" value="Glucocorticoid receptor-like (DNA-binding domain)"/>
    <property type="match status" value="1"/>
</dbReference>
<evidence type="ECO:0000256" key="2">
    <source>
        <dbReference type="ARBA" id="ARBA00022771"/>
    </source>
</evidence>
<dbReference type="Proteomes" id="UP001219567">
    <property type="component" value="Chromosome 1"/>
</dbReference>
<evidence type="ECO:0000259" key="6">
    <source>
        <dbReference type="PROSITE" id="PS50114"/>
    </source>
</evidence>
<evidence type="ECO:0000256" key="3">
    <source>
        <dbReference type="ARBA" id="ARBA00022833"/>
    </source>
</evidence>
<keyword evidence="1" id="KW-0479">Metal-binding</keyword>
<dbReference type="GO" id="GO:0008270">
    <property type="term" value="F:zinc ion binding"/>
    <property type="evidence" value="ECO:0007669"/>
    <property type="project" value="UniProtKB-KW"/>
</dbReference>